<protein>
    <recommendedName>
        <fullName evidence="4">Surface antigen BspA-like</fullName>
    </recommendedName>
</protein>
<comment type="caution">
    <text evidence="2">The sequence shown here is derived from an EMBL/GenBank/DDBJ whole genome shotgun (WGS) entry which is preliminary data.</text>
</comment>
<reference evidence="2 3" key="1">
    <citation type="submission" date="2024-04" db="EMBL/GenBank/DDBJ databases">
        <title>Tritrichomonas musculus Genome.</title>
        <authorList>
            <person name="Alves-Ferreira E."/>
            <person name="Grigg M."/>
            <person name="Lorenzi H."/>
            <person name="Galac M."/>
        </authorList>
    </citation>
    <scope>NUCLEOTIDE SEQUENCE [LARGE SCALE GENOMIC DNA]</scope>
    <source>
        <strain evidence="2 3">EAF2021</strain>
    </source>
</reference>
<organism evidence="2 3">
    <name type="scientific">Tritrichomonas musculus</name>
    <dbReference type="NCBI Taxonomy" id="1915356"/>
    <lineage>
        <taxon>Eukaryota</taxon>
        <taxon>Metamonada</taxon>
        <taxon>Parabasalia</taxon>
        <taxon>Tritrichomonadida</taxon>
        <taxon>Tritrichomonadidae</taxon>
        <taxon>Tritrichomonas</taxon>
    </lineage>
</organism>
<keyword evidence="1" id="KW-0175">Coiled coil</keyword>
<evidence type="ECO:0000313" key="3">
    <source>
        <dbReference type="Proteomes" id="UP001470230"/>
    </source>
</evidence>
<dbReference type="Gene3D" id="3.80.10.10">
    <property type="entry name" value="Ribonuclease Inhibitor"/>
    <property type="match status" value="7"/>
</dbReference>
<keyword evidence="3" id="KW-1185">Reference proteome</keyword>
<dbReference type="PANTHER" id="PTHR45661">
    <property type="entry name" value="SURFACE ANTIGEN"/>
    <property type="match status" value="1"/>
</dbReference>
<evidence type="ECO:0008006" key="4">
    <source>
        <dbReference type="Google" id="ProtNLM"/>
    </source>
</evidence>
<sequence length="1653" mass="190637">MNQSDVLAQLQNDSCQQKSEYEEIIAQNLDEYLENHGDILMNLKINSLCNIFSHSKRKLNNHDLAYNNIKKHYIDTNDFNILILISFLDGSKLNEENLTDSFTMSQNNNAFLPKLNSSIIKTKNDAYKMMEKIDEVEGENQIIQEQNEEIKKLRKENQKSKENSIEMMKLIFSNDKFFTSQFSNIKDLLILAFKNGDVSKIKELTLDKLTLDNGINLLLDKITLTAEIIESPNAEGIIQIPNSILYNNQNYEIISINKKSFYSNKQLKSVQFQPNSKIKIIGEKSFYDSSLESIIIPNSVLKIKKNAFGNCNSIKSVIFESDSKLTSMGKRAFQSISLQSISIPPTVTKIKSKCFYKCNNLQFINLLSNSKLKFIGKKSFYNTKINRLFIPKSVEIIEEGCFNGMPDDLKIELPESNTNFLYFNDQMILAKSNPNNGEFDMILFSSRNCVHVEIPSSVKYICSYAFSQCKKLRMISFKHDSKLRSIGQKAFDESLIEEIHIPSSVYKIARNAFLCCLYLQKIRILGEHDEIGENMFDKISISLKYKSPIELSLSKTNRYFKYIDEKFILGKSSLKNKEFDIFLYANSNLQNIEIPLSIKTIAPFAVKYCDNLHDVTISPNSNLQLIDNDAFNHSYIHNIYIPSNVVKIGKRSFQSCPNLNIEFSHYSKLEIIEKYAFNNSCFTSINIPSTVIEIKKFAFQNCKIQNINFQNDSKLAHIGKFAFFYTKMNEILIPPKVTKTKICNFSKAKKIMFTENSELQTIEKSDSYMNELEYIMFPSMLYKIDRDWLKCFSNLKKIEISKENKNFKYYNDKLIIGKSNPNIDDFDSIIFANRDLIEIEIPSFIKFICPYSFSYCKHLKTVTFQPDSKLQIIDHDAFANSTIKNIKIPSSVEKINNCAFSGCKNLRSVDFSPDSKLKLLGSYVYNQCPIFRIIIPPLLEKIAVDCFIGIGYSYFSDYLDISNIEISKENKNFKYYNDNFIIGKSNPNIDDFDMIIFAKRNLTEIEIPSFIRIIWPYVFYKQENLKTVTFQPDSKLQIIGEYAFASSGINSIEFPPSVEQIHYRAFFYCSSLNSINFAPNSNLTSIGSWAFAYSNIESIKIPPHLKQIDYGLLEKCKNLKTLEIPSNSEINSISEYIFFDFNIVNYIITPEINRKLLNRYLTQNKMNFFEVDSNAKLSKNFYNQFQTIKLKDSCNDINRDWLKYFSNLKKIEISKENKNFKYYNDKLIIGKSNPNIDDFDSIIFANRDLIEIEIPSFIKFICPYSFSYCKHLKTVTFQPDSKLQIIDHDAFANSTIEDIIIPSNVFRIESQAFFECSKLKNVQFEQNSKLMIICHHAFSKTSIEKITIPSTVAEIELYSFSDCLSLSSFEILEDSKLKSIGYYIFTNTKLTNLYIPSRIESFEYLTFYQLPQNFRLTISNENTSFKNFGDSLIIGKSNPNINDFDVIVYASRDLNEIKIPSFIKHINKYAFHNCKNLKTVVFQPDSKLQTIDDFAFAESAIEKITIPKHVISINVGSFSKCQHLVSIEFSKDSELLSIGSSAFEESSLEKITIPKHVSIIGDKSFLKCIKLISVEFEQNSELEIICEKAFEGSSIVNFVVPSHVKEIQSCFCCCSKLNSLVFEENSNLLKIDKKGLDERLQASIPLKDPIEIL</sequence>
<dbReference type="Proteomes" id="UP001470230">
    <property type="component" value="Unassembled WGS sequence"/>
</dbReference>
<dbReference type="Pfam" id="PF13306">
    <property type="entry name" value="LRR_5"/>
    <property type="match status" value="7"/>
</dbReference>
<dbReference type="SUPFAM" id="SSF52058">
    <property type="entry name" value="L domain-like"/>
    <property type="match status" value="6"/>
</dbReference>
<gene>
    <name evidence="2" type="ORF">M9Y10_032912</name>
</gene>
<evidence type="ECO:0000313" key="2">
    <source>
        <dbReference type="EMBL" id="KAK8838870.1"/>
    </source>
</evidence>
<name>A0ABR2GY55_9EUKA</name>
<dbReference type="InterPro" id="IPR053139">
    <property type="entry name" value="Surface_bspA-like"/>
</dbReference>
<accession>A0ABR2GY55</accession>
<dbReference type="InterPro" id="IPR032675">
    <property type="entry name" value="LRR_dom_sf"/>
</dbReference>
<proteinExistence type="predicted"/>
<evidence type="ECO:0000256" key="1">
    <source>
        <dbReference type="SAM" id="Coils"/>
    </source>
</evidence>
<dbReference type="EMBL" id="JAPFFF010000054">
    <property type="protein sequence ID" value="KAK8838870.1"/>
    <property type="molecule type" value="Genomic_DNA"/>
</dbReference>
<feature type="coiled-coil region" evidence="1">
    <location>
        <begin position="133"/>
        <end position="163"/>
    </location>
</feature>
<dbReference type="PANTHER" id="PTHR45661:SF3">
    <property type="entry name" value="IG-LIKE DOMAIN-CONTAINING PROTEIN"/>
    <property type="match status" value="1"/>
</dbReference>
<dbReference type="InterPro" id="IPR026906">
    <property type="entry name" value="LRR_5"/>
</dbReference>